<dbReference type="Pfam" id="PF00018">
    <property type="entry name" value="SH3_1"/>
    <property type="match status" value="1"/>
</dbReference>
<feature type="compositionally biased region" description="Basic and acidic residues" evidence="6">
    <location>
        <begin position="282"/>
        <end position="364"/>
    </location>
</feature>
<feature type="region of interest" description="Disordered" evidence="6">
    <location>
        <begin position="122"/>
        <end position="154"/>
    </location>
</feature>
<dbReference type="PANTHER" id="PTHR11216:SF170">
    <property type="entry name" value="DYNAMIN ASSOCIATED PROTEIN 160, ISOFORM D"/>
    <property type="match status" value="1"/>
</dbReference>
<feature type="domain" description="SH3" evidence="7">
    <location>
        <begin position="891"/>
        <end position="955"/>
    </location>
</feature>
<keyword evidence="1 4" id="KW-0728">SH3 domain</keyword>
<dbReference type="Pfam" id="PF12763">
    <property type="entry name" value="EH"/>
    <property type="match status" value="2"/>
</dbReference>
<dbReference type="GO" id="GO:0150007">
    <property type="term" value="P:clathrin-dependent synaptic vesicle endocytosis"/>
    <property type="evidence" value="ECO:0007669"/>
    <property type="project" value="TreeGrafter"/>
</dbReference>
<dbReference type="Pfam" id="PF00168">
    <property type="entry name" value="C2"/>
    <property type="match status" value="1"/>
</dbReference>
<evidence type="ECO:0000256" key="3">
    <source>
        <dbReference type="ARBA" id="ARBA00022837"/>
    </source>
</evidence>
<dbReference type="InterPro" id="IPR001849">
    <property type="entry name" value="PH_domain"/>
</dbReference>
<dbReference type="InterPro" id="IPR000219">
    <property type="entry name" value="DH_dom"/>
</dbReference>
<keyword evidence="13" id="KW-1185">Reference proteome</keyword>
<proteinExistence type="predicted"/>
<evidence type="ECO:0000256" key="4">
    <source>
        <dbReference type="PROSITE-ProRule" id="PRU00192"/>
    </source>
</evidence>
<evidence type="ECO:0000259" key="9">
    <source>
        <dbReference type="PROSITE" id="PS50010"/>
    </source>
</evidence>
<dbReference type="GO" id="GO:0042734">
    <property type="term" value="C:presynaptic membrane"/>
    <property type="evidence" value="ECO:0007669"/>
    <property type="project" value="TreeGrafter"/>
</dbReference>
<name>A0A9Q0MGI8_BLOTA</name>
<dbReference type="SUPFAM" id="SSF49562">
    <property type="entry name" value="C2 domain (Calcium/lipid-binding domain, CaLB)"/>
    <property type="match status" value="1"/>
</dbReference>
<dbReference type="CDD" id="cd11839">
    <property type="entry name" value="SH3_Intersectin_4"/>
    <property type="match status" value="1"/>
</dbReference>
<feature type="compositionally biased region" description="Low complexity" evidence="6">
    <location>
        <begin position="253"/>
        <end position="263"/>
    </location>
</feature>
<evidence type="ECO:0000256" key="5">
    <source>
        <dbReference type="SAM" id="Coils"/>
    </source>
</evidence>
<evidence type="ECO:0000259" key="11">
    <source>
        <dbReference type="PROSITE" id="PS50222"/>
    </source>
</evidence>
<keyword evidence="5" id="KW-0175">Coiled coil</keyword>
<dbReference type="SUPFAM" id="SSF50044">
    <property type="entry name" value="SH3-domain"/>
    <property type="match status" value="5"/>
</dbReference>
<dbReference type="CDD" id="cd00160">
    <property type="entry name" value="RhoGEF"/>
    <property type="match status" value="1"/>
</dbReference>
<dbReference type="SUPFAM" id="SSF50729">
    <property type="entry name" value="PH domain-like"/>
    <property type="match status" value="1"/>
</dbReference>
<feature type="domain" description="EF-hand" evidence="11">
    <location>
        <begin position="50"/>
        <end position="85"/>
    </location>
</feature>
<dbReference type="SMART" id="SM00027">
    <property type="entry name" value="EH"/>
    <property type="match status" value="2"/>
</dbReference>
<dbReference type="Pfam" id="PF07653">
    <property type="entry name" value="SH3_2"/>
    <property type="match status" value="1"/>
</dbReference>
<dbReference type="InterPro" id="IPR035892">
    <property type="entry name" value="C2_domain_sf"/>
</dbReference>
<dbReference type="SUPFAM" id="SSF47473">
    <property type="entry name" value="EF-hand"/>
    <property type="match status" value="2"/>
</dbReference>
<dbReference type="InterPro" id="IPR000008">
    <property type="entry name" value="C2_dom"/>
</dbReference>
<feature type="region of interest" description="Disordered" evidence="6">
    <location>
        <begin position="860"/>
        <end position="881"/>
    </location>
</feature>
<organism evidence="12 13">
    <name type="scientific">Blomia tropicalis</name>
    <name type="common">Mite</name>
    <dbReference type="NCBI Taxonomy" id="40697"/>
    <lineage>
        <taxon>Eukaryota</taxon>
        <taxon>Metazoa</taxon>
        <taxon>Ecdysozoa</taxon>
        <taxon>Arthropoda</taxon>
        <taxon>Chelicerata</taxon>
        <taxon>Arachnida</taxon>
        <taxon>Acari</taxon>
        <taxon>Acariformes</taxon>
        <taxon>Sarcoptiformes</taxon>
        <taxon>Astigmata</taxon>
        <taxon>Glycyphagoidea</taxon>
        <taxon>Echimyopodidae</taxon>
        <taxon>Blomia</taxon>
    </lineage>
</organism>
<evidence type="ECO:0000313" key="13">
    <source>
        <dbReference type="Proteomes" id="UP001142055"/>
    </source>
</evidence>
<sequence length="1690" mass="191320">MSNLPSPESPLFIISPEMKAKYEAQFKKLCPTGDYLSGDQVKGIMLQSGLPPMVLAAVWSLADVDADGRMDINEFSIALHLIALKLKGVEVPRTLPQSLKILVEPPPAFAAFGNEKPINTPASMKTTSPLVSSNSISPSTSVTSKMSSSGQPSNVEWAIPQQSKLKYTQIFNSHDRSRTGFLTGVQARNILMESKLPQVKLAQVWNLADVDADGRLTCEEFVLAMHLIDRARMNEVLPTKLSLDLVPPSYRRTSTSGTLSHTSSVEDNPPEMSDLGGLSKSSFEDKRRENFEKGQAELDRRRAAMAEQQKREREERERKEREENMRKEKERQEAERKKQEELERAQQRLREQELEKEEAKRRTMEVRELARKEMERQRQRELEQSRRNELINQRSRLQEEVLKLKSRRKALTIEHEQMNKRIVEGKAAATASREKVVRVKSEIDGMRIKRDATMAKQASIKEQMKSFTEKNLFIEQEKVKLSTQLKTLFAMLQAKQLAINQLRAHLERYEQEYKSKKKDVINGKRELEELKRRFESKRIEAKSFNQMIESKRVEAEMVRDSGVSGVDRMSNATTTAPPFSSNEVEVMSVPKIDWPVSNTTTTSFTPTTTQTKFKYRCIYEFEARNKDEITIRPGDIILVDTSACSEPDWLSGEINGQIGWFPQGYAELIPEEGDVSNRNDAFGSSAPISTATASDKTATLKHATPLYDWEATEQGHLSLSIGKLIRITDQHDTWYYGEIADTDGKVISSGWFPDNYVQILTDSEVASFSQSNVNAADGSSSDQYYVGLYAYESTEKGDLEFNVDELILVEKKEGDWWTGVIVDRFNGKLVETRRGIFPSNFVGPARASDIPVTATKTDNNVTTAQPTTTVTSKAPSTETKAHQLLDKSKAKKVEIVTATHAYVGSGPEQLSLEVGQLIQVRKKMDSGWWEGELQAKGKKKQIGWFPASYVKPLGGGVTAGGSAGSSARSTPDPAVKSATEEPEIGITVKILFCKITKIILFEFVERVTAFYAFKAEREDEISIEPNDVIRVLSKPDTTWWRGHNIRTGAIGLFPSNHVQSASNKVTESSASQNYYDGTQAFSANSQSKLPVTVVNATTIATENVPTTSSGSHQYDEVDYRYDDSFDDDDDDDDQIEGCMVDVNINSNQETANVQIVSNNCDIDFNDFSDDSFESDDEFTKDSDSHFRKSLFDCRLFPDAEIESFFSNLDQIYSVNYAFYSGLTQRLQSDDNSGDPRFCDILLTSLQQMLPVYKRFCSGQMISSRQLQNKLENDAQFNEVLQNISRNTKTHLPISSYLLKPMQRITKYPLLIEKLFDSTPQSHPDHRDCNQALNFAKSFCKEINEACRETENFDKLIWLQKHINIPSKNIDHVIDFNSETHFLGPRTLLHSGILIKASSSKVLAAFLFNDFLLLAMPDKKFPKSLISGTNFFYNQKALDTTYTLYRKPLLLGQFSITDLPEFESNIDPGMFRIFVKPMKRHLTFRTNSTNDCLLWLKQMDIAKRNYIDIQRKLVQSENNLSNSSSSQTPIGTLFITIEEALQLYTRNYALNAYCKVAIGKNIDSIQVSKQTNVVRLEISKNTLSRKAKDSMANKDGTFKITWNCPFKINIFNFDQTLFISCHDENPYAPHQCLGEAQISLADIIQQRQFVNGPITKNLPLQIPNPQLSKNLFNNYNINPSVLIKYDLHTFN</sequence>
<dbReference type="Proteomes" id="UP001142055">
    <property type="component" value="Chromosome 1"/>
</dbReference>
<dbReference type="PROSITE" id="PS00018">
    <property type="entry name" value="EF_HAND_1"/>
    <property type="match status" value="2"/>
</dbReference>
<feature type="region of interest" description="Disordered" evidence="6">
    <location>
        <begin position="246"/>
        <end position="364"/>
    </location>
</feature>
<dbReference type="Pfam" id="PF00621">
    <property type="entry name" value="RhoGEF"/>
    <property type="match status" value="1"/>
</dbReference>
<evidence type="ECO:0000259" key="8">
    <source>
        <dbReference type="PROSITE" id="PS50004"/>
    </source>
</evidence>
<keyword evidence="2" id="KW-0254">Endocytosis</keyword>
<feature type="compositionally biased region" description="Low complexity" evidence="6">
    <location>
        <begin position="126"/>
        <end position="149"/>
    </location>
</feature>
<protein>
    <recommendedName>
        <fullName evidence="14">Intersectin-1</fullName>
    </recommendedName>
</protein>
<evidence type="ECO:0000256" key="1">
    <source>
        <dbReference type="ARBA" id="ARBA00022443"/>
    </source>
</evidence>
<evidence type="ECO:0000313" key="12">
    <source>
        <dbReference type="EMBL" id="KAJ6225109.1"/>
    </source>
</evidence>
<feature type="domain" description="C2" evidence="8">
    <location>
        <begin position="1513"/>
        <end position="1653"/>
    </location>
</feature>
<dbReference type="InterPro" id="IPR002048">
    <property type="entry name" value="EF_hand_dom"/>
</dbReference>
<comment type="caution">
    <text evidence="12">The sequence shown here is derived from an EMBL/GenBank/DDBJ whole genome shotgun (WGS) entry which is preliminary data.</text>
</comment>
<dbReference type="PROSITE" id="PS50031">
    <property type="entry name" value="EH"/>
    <property type="match status" value="2"/>
</dbReference>
<feature type="compositionally biased region" description="Low complexity" evidence="6">
    <location>
        <begin position="860"/>
        <end position="871"/>
    </location>
</feature>
<accession>A0A9Q0MGI8</accession>
<dbReference type="Pfam" id="PF14604">
    <property type="entry name" value="SH3_9"/>
    <property type="match status" value="1"/>
</dbReference>
<evidence type="ECO:0000256" key="2">
    <source>
        <dbReference type="ARBA" id="ARBA00022583"/>
    </source>
</evidence>
<dbReference type="EMBL" id="JAPWDV010000001">
    <property type="protein sequence ID" value="KAJ6225109.1"/>
    <property type="molecule type" value="Genomic_DNA"/>
</dbReference>
<dbReference type="SMART" id="SM00326">
    <property type="entry name" value="SH3"/>
    <property type="match status" value="5"/>
</dbReference>
<evidence type="ECO:0000259" key="10">
    <source>
        <dbReference type="PROSITE" id="PS50031"/>
    </source>
</evidence>
<dbReference type="Gene3D" id="1.20.900.10">
    <property type="entry name" value="Dbl homology (DH) domain"/>
    <property type="match status" value="1"/>
</dbReference>
<dbReference type="PROSITE" id="PS50002">
    <property type="entry name" value="SH3"/>
    <property type="match status" value="5"/>
</dbReference>
<feature type="domain" description="DH" evidence="9">
    <location>
        <begin position="1186"/>
        <end position="1345"/>
    </location>
</feature>
<dbReference type="CDD" id="cd00052">
    <property type="entry name" value="EH"/>
    <property type="match status" value="2"/>
</dbReference>
<feature type="domain" description="EF-hand" evidence="11">
    <location>
        <begin position="196"/>
        <end position="231"/>
    </location>
</feature>
<dbReference type="PANTHER" id="PTHR11216">
    <property type="entry name" value="EH DOMAIN"/>
    <property type="match status" value="1"/>
</dbReference>
<dbReference type="PROSITE" id="PS50222">
    <property type="entry name" value="EF_HAND_2"/>
    <property type="match status" value="2"/>
</dbReference>
<gene>
    <name evidence="12" type="ORF">RDWZM_003654</name>
</gene>
<evidence type="ECO:0000256" key="6">
    <source>
        <dbReference type="SAM" id="MobiDB-lite"/>
    </source>
</evidence>
<dbReference type="SMART" id="SM00054">
    <property type="entry name" value="EFh"/>
    <property type="match status" value="2"/>
</dbReference>
<evidence type="ECO:0008006" key="14">
    <source>
        <dbReference type="Google" id="ProtNLM"/>
    </source>
</evidence>
<dbReference type="InterPro" id="IPR011992">
    <property type="entry name" value="EF-hand-dom_pair"/>
</dbReference>
<dbReference type="InterPro" id="IPR001452">
    <property type="entry name" value="SH3_domain"/>
</dbReference>
<keyword evidence="3" id="KW-0106">Calcium</keyword>
<dbReference type="GO" id="GO:0005085">
    <property type="term" value="F:guanyl-nucleotide exchange factor activity"/>
    <property type="evidence" value="ECO:0007669"/>
    <property type="project" value="InterPro"/>
</dbReference>
<dbReference type="Gene3D" id="2.60.40.150">
    <property type="entry name" value="C2 domain"/>
    <property type="match status" value="1"/>
</dbReference>
<dbReference type="Pfam" id="PF16652">
    <property type="entry name" value="PH_13"/>
    <property type="match status" value="1"/>
</dbReference>
<dbReference type="Gene3D" id="1.10.238.10">
    <property type="entry name" value="EF-hand"/>
    <property type="match status" value="2"/>
</dbReference>
<dbReference type="InterPro" id="IPR011993">
    <property type="entry name" value="PH-like_dom_sf"/>
</dbReference>
<dbReference type="InterPro" id="IPR018247">
    <property type="entry name" value="EF_Hand_1_Ca_BS"/>
</dbReference>
<dbReference type="SMART" id="SM00325">
    <property type="entry name" value="RhoGEF"/>
    <property type="match status" value="1"/>
</dbReference>
<dbReference type="Gene3D" id="2.30.29.30">
    <property type="entry name" value="Pleckstrin-homology domain (PH domain)/Phosphotyrosine-binding domain (PTB)"/>
    <property type="match status" value="1"/>
</dbReference>
<feature type="domain" description="EH" evidence="10">
    <location>
        <begin position="163"/>
        <end position="252"/>
    </location>
</feature>
<dbReference type="CDD" id="cd00174">
    <property type="entry name" value="SH3"/>
    <property type="match status" value="1"/>
</dbReference>
<feature type="region of interest" description="Disordered" evidence="6">
    <location>
        <begin position="960"/>
        <end position="979"/>
    </location>
</feature>
<feature type="domain" description="SH3" evidence="7">
    <location>
        <begin position="610"/>
        <end position="671"/>
    </location>
</feature>
<dbReference type="InterPro" id="IPR035899">
    <property type="entry name" value="DBL_dom_sf"/>
</dbReference>
<feature type="domain" description="SH3" evidence="7">
    <location>
        <begin position="1002"/>
        <end position="1063"/>
    </location>
</feature>
<dbReference type="PROSITE" id="PS50010">
    <property type="entry name" value="DH_2"/>
    <property type="match status" value="1"/>
</dbReference>
<dbReference type="GO" id="GO:0060090">
    <property type="term" value="F:molecular adaptor activity"/>
    <property type="evidence" value="ECO:0007669"/>
    <property type="project" value="TreeGrafter"/>
</dbReference>
<dbReference type="GO" id="GO:0097708">
    <property type="term" value="C:intracellular vesicle"/>
    <property type="evidence" value="ECO:0007669"/>
    <property type="project" value="TreeGrafter"/>
</dbReference>
<feature type="coiled-coil region" evidence="5">
    <location>
        <begin position="492"/>
        <end position="547"/>
    </location>
</feature>
<feature type="domain" description="SH3" evidence="7">
    <location>
        <begin position="698"/>
        <end position="762"/>
    </location>
</feature>
<feature type="domain" description="EH" evidence="10">
    <location>
        <begin position="18"/>
        <end position="99"/>
    </location>
</feature>
<dbReference type="GO" id="GO:0005509">
    <property type="term" value="F:calcium ion binding"/>
    <property type="evidence" value="ECO:0007669"/>
    <property type="project" value="InterPro"/>
</dbReference>
<feature type="domain" description="SH3" evidence="7">
    <location>
        <begin position="780"/>
        <end position="847"/>
    </location>
</feature>
<dbReference type="PROSITE" id="PS50004">
    <property type="entry name" value="C2"/>
    <property type="match status" value="1"/>
</dbReference>
<dbReference type="InterPro" id="IPR036028">
    <property type="entry name" value="SH3-like_dom_sf"/>
</dbReference>
<dbReference type="OMA" id="IQPRERM"/>
<dbReference type="GO" id="GO:0005737">
    <property type="term" value="C:cytoplasm"/>
    <property type="evidence" value="ECO:0007669"/>
    <property type="project" value="TreeGrafter"/>
</dbReference>
<reference evidence="12" key="1">
    <citation type="submission" date="2022-12" db="EMBL/GenBank/DDBJ databases">
        <title>Genome assemblies of Blomia tropicalis.</title>
        <authorList>
            <person name="Cui Y."/>
        </authorList>
    </citation>
    <scope>NUCLEOTIDE SEQUENCE</scope>
    <source>
        <tissue evidence="12">Adult mites</tissue>
    </source>
</reference>
<dbReference type="InterPro" id="IPR000261">
    <property type="entry name" value="EH_dom"/>
</dbReference>
<evidence type="ECO:0000259" key="7">
    <source>
        <dbReference type="PROSITE" id="PS50002"/>
    </source>
</evidence>
<dbReference type="SUPFAM" id="SSF48065">
    <property type="entry name" value="DBL homology domain (DH-domain)"/>
    <property type="match status" value="1"/>
</dbReference>
<dbReference type="Gene3D" id="2.30.30.40">
    <property type="entry name" value="SH3 Domains"/>
    <property type="match status" value="5"/>
</dbReference>